<organism evidence="1 2">
    <name type="scientific">Oedothorax gibbosus</name>
    <dbReference type="NCBI Taxonomy" id="931172"/>
    <lineage>
        <taxon>Eukaryota</taxon>
        <taxon>Metazoa</taxon>
        <taxon>Ecdysozoa</taxon>
        <taxon>Arthropoda</taxon>
        <taxon>Chelicerata</taxon>
        <taxon>Arachnida</taxon>
        <taxon>Araneae</taxon>
        <taxon>Araneomorphae</taxon>
        <taxon>Entelegynae</taxon>
        <taxon>Araneoidea</taxon>
        <taxon>Linyphiidae</taxon>
        <taxon>Erigoninae</taxon>
        <taxon>Oedothorax</taxon>
    </lineage>
</organism>
<comment type="caution">
    <text evidence="1">The sequence shown here is derived from an EMBL/GenBank/DDBJ whole genome shotgun (WGS) entry which is preliminary data.</text>
</comment>
<dbReference type="Proteomes" id="UP000827092">
    <property type="component" value="Unassembled WGS sequence"/>
</dbReference>
<name>A0AAV6U4N7_9ARAC</name>
<protein>
    <submittedName>
        <fullName evidence="1">Uncharacterized protein</fullName>
    </submittedName>
</protein>
<evidence type="ECO:0000313" key="1">
    <source>
        <dbReference type="EMBL" id="KAG8178818.1"/>
    </source>
</evidence>
<gene>
    <name evidence="1" type="ORF">JTE90_015371</name>
</gene>
<keyword evidence="2" id="KW-1185">Reference proteome</keyword>
<dbReference type="EMBL" id="JAFNEN010000665">
    <property type="protein sequence ID" value="KAG8178818.1"/>
    <property type="molecule type" value="Genomic_DNA"/>
</dbReference>
<dbReference type="AlphaFoldDB" id="A0AAV6U4N7"/>
<reference evidence="1 2" key="1">
    <citation type="journal article" date="2022" name="Nat. Ecol. Evol.">
        <title>A masculinizing supergene underlies an exaggerated male reproductive morph in a spider.</title>
        <authorList>
            <person name="Hendrickx F."/>
            <person name="De Corte Z."/>
            <person name="Sonet G."/>
            <person name="Van Belleghem S.M."/>
            <person name="Kostlbacher S."/>
            <person name="Vangestel C."/>
        </authorList>
    </citation>
    <scope>NUCLEOTIDE SEQUENCE [LARGE SCALE GENOMIC DNA]</scope>
    <source>
        <strain evidence="1">W744_W776</strain>
    </source>
</reference>
<evidence type="ECO:0000313" key="2">
    <source>
        <dbReference type="Proteomes" id="UP000827092"/>
    </source>
</evidence>
<accession>A0AAV6U4N7</accession>
<sequence>MPCSSGIACRLIYKGCNESLLKFGTIISGRNDEDPTPIVQSVCDGALPGRHRPRWCDEETSGHQQVLLIWLVRLLWVPVWVPVWYNAPSVPSISSPYRS</sequence>
<proteinExistence type="predicted"/>